<dbReference type="Gene3D" id="3.40.50.150">
    <property type="entry name" value="Vaccinia Virus protein VP39"/>
    <property type="match status" value="1"/>
</dbReference>
<dbReference type="OrthoDB" id="413520at2759"/>
<sequence>MELRMNSEQSTFVKFQLFGLDMRLAQDPNSQHLGKTVWDASMVLAKYLERNENKGEFSRKKLAGKRALELGAGCGLAGMGLCLLGCHVVTTDQRDVLPLLQQNIDWNVSSAVLSAADSSLRGPVGDVLVAELDWGNDAHVKAVNPPFDLVVAADVLYAEHLVEPLLRTIAAVTGPRTTTLISYELRSHSVHTAFLEQSSRLFSVRKIPHAKMHPLFQHPSIDIYALRKLPQAHSRSSTSSPSPTPSLQSDGAAESGSSDRTAQIAVASVDDDNECKDTSTTPQIESGKPSVSNNVRQPNEGSVDCSLVETESDAPERFDTCRDKEEPGAVWASRRAGVEAARLLAGIKLDSSDDH</sequence>
<protein>
    <submittedName>
        <fullName evidence="2">Uncharacterized protein</fullName>
    </submittedName>
</protein>
<dbReference type="Proteomes" id="UP000054558">
    <property type="component" value="Unassembled WGS sequence"/>
</dbReference>
<accession>A0A1Y1HYS1</accession>
<dbReference type="AlphaFoldDB" id="A0A1Y1HYS1"/>
<dbReference type="InterPro" id="IPR019410">
    <property type="entry name" value="Methyltransf_16"/>
</dbReference>
<reference evidence="2 3" key="1">
    <citation type="journal article" date="2014" name="Nat. Commun.">
        <title>Klebsormidium flaccidum genome reveals primary factors for plant terrestrial adaptation.</title>
        <authorList>
            <person name="Hori K."/>
            <person name="Maruyama F."/>
            <person name="Fujisawa T."/>
            <person name="Togashi T."/>
            <person name="Yamamoto N."/>
            <person name="Seo M."/>
            <person name="Sato S."/>
            <person name="Yamada T."/>
            <person name="Mori H."/>
            <person name="Tajima N."/>
            <person name="Moriyama T."/>
            <person name="Ikeuchi M."/>
            <person name="Watanabe M."/>
            <person name="Wada H."/>
            <person name="Kobayashi K."/>
            <person name="Saito M."/>
            <person name="Masuda T."/>
            <person name="Sasaki-Sekimoto Y."/>
            <person name="Mashiguchi K."/>
            <person name="Awai K."/>
            <person name="Shimojima M."/>
            <person name="Masuda S."/>
            <person name="Iwai M."/>
            <person name="Nobusawa T."/>
            <person name="Narise T."/>
            <person name="Kondo S."/>
            <person name="Saito H."/>
            <person name="Sato R."/>
            <person name="Murakawa M."/>
            <person name="Ihara Y."/>
            <person name="Oshima-Yamada Y."/>
            <person name="Ohtaka K."/>
            <person name="Satoh M."/>
            <person name="Sonobe K."/>
            <person name="Ishii M."/>
            <person name="Ohtani R."/>
            <person name="Kanamori-Sato M."/>
            <person name="Honoki R."/>
            <person name="Miyazaki D."/>
            <person name="Mochizuki H."/>
            <person name="Umetsu J."/>
            <person name="Higashi K."/>
            <person name="Shibata D."/>
            <person name="Kamiya Y."/>
            <person name="Sato N."/>
            <person name="Nakamura Y."/>
            <person name="Tabata S."/>
            <person name="Ida S."/>
            <person name="Kurokawa K."/>
            <person name="Ohta H."/>
        </authorList>
    </citation>
    <scope>NUCLEOTIDE SEQUENCE [LARGE SCALE GENOMIC DNA]</scope>
    <source>
        <strain evidence="2 3">NIES-2285</strain>
    </source>
</reference>
<feature type="region of interest" description="Disordered" evidence="1">
    <location>
        <begin position="232"/>
        <end position="329"/>
    </location>
</feature>
<feature type="compositionally biased region" description="Basic and acidic residues" evidence="1">
    <location>
        <begin position="314"/>
        <end position="327"/>
    </location>
</feature>
<dbReference type="EMBL" id="DF237037">
    <property type="protein sequence ID" value="GAQ81687.1"/>
    <property type="molecule type" value="Genomic_DNA"/>
</dbReference>
<organism evidence="2 3">
    <name type="scientific">Klebsormidium nitens</name>
    <name type="common">Green alga</name>
    <name type="synonym">Ulothrix nitens</name>
    <dbReference type="NCBI Taxonomy" id="105231"/>
    <lineage>
        <taxon>Eukaryota</taxon>
        <taxon>Viridiplantae</taxon>
        <taxon>Streptophyta</taxon>
        <taxon>Klebsormidiophyceae</taxon>
        <taxon>Klebsormidiales</taxon>
        <taxon>Klebsormidiaceae</taxon>
        <taxon>Klebsormidium</taxon>
    </lineage>
</organism>
<dbReference type="Pfam" id="PF10294">
    <property type="entry name" value="Methyltransf_16"/>
    <property type="match status" value="1"/>
</dbReference>
<dbReference type="GO" id="GO:0008276">
    <property type="term" value="F:protein methyltransferase activity"/>
    <property type="evidence" value="ECO:0000318"/>
    <property type="project" value="GO_Central"/>
</dbReference>
<keyword evidence="3" id="KW-1185">Reference proteome</keyword>
<dbReference type="PANTHER" id="PTHR14614:SF98">
    <property type="entry name" value="S-ADENOSYL-L-METHIONINE-DEPENDENT METHYLTRANSFERASES SUPERFAMILY PROTEIN"/>
    <property type="match status" value="1"/>
</dbReference>
<name>A0A1Y1HYS1_KLENI</name>
<evidence type="ECO:0000313" key="2">
    <source>
        <dbReference type="EMBL" id="GAQ81687.1"/>
    </source>
</evidence>
<dbReference type="STRING" id="105231.A0A1Y1HYS1"/>
<dbReference type="PANTHER" id="PTHR14614">
    <property type="entry name" value="HEPATOCELLULAR CARCINOMA-ASSOCIATED ANTIGEN"/>
    <property type="match status" value="1"/>
</dbReference>
<dbReference type="SUPFAM" id="SSF53335">
    <property type="entry name" value="S-adenosyl-L-methionine-dependent methyltransferases"/>
    <property type="match status" value="1"/>
</dbReference>
<proteinExistence type="predicted"/>
<evidence type="ECO:0000256" key="1">
    <source>
        <dbReference type="SAM" id="MobiDB-lite"/>
    </source>
</evidence>
<dbReference type="OMA" id="MLQMWKS"/>
<dbReference type="InterPro" id="IPR029063">
    <property type="entry name" value="SAM-dependent_MTases_sf"/>
</dbReference>
<feature type="compositionally biased region" description="Polar residues" evidence="1">
    <location>
        <begin position="278"/>
        <end position="300"/>
    </location>
</feature>
<gene>
    <name evidence="2" type="ORF">KFL_000880010</name>
</gene>
<evidence type="ECO:0000313" key="3">
    <source>
        <dbReference type="Proteomes" id="UP000054558"/>
    </source>
</evidence>